<sequence length="194" mass="21766">MRGPLNYLMPYPGVEAEYDLLVVDTEFTRLPMEKEAVWSWAEHCRLLAVAIVPLAQSEKPDHFYATRKISKAILSICNPFVRETVIPSMGASVATVAFDDEANLQPSLKSYLATRRRSTGKPPLLAVDWIGDAYLLRPLFEDEPAWLLLDRVPQIEFALDAGWPAERTRHNALHDAEVIRAAFATTLGWSNASD</sequence>
<evidence type="ECO:0000313" key="2">
    <source>
        <dbReference type="Proteomes" id="UP000282106"/>
    </source>
</evidence>
<dbReference type="InterPro" id="IPR036397">
    <property type="entry name" value="RNaseH_sf"/>
</dbReference>
<accession>A0A3N0V0T9</accession>
<name>A0A3N0V0T9_9GAMM</name>
<organism evidence="1 2">
    <name type="scientific">Stagnimonas aquatica</name>
    <dbReference type="NCBI Taxonomy" id="2689987"/>
    <lineage>
        <taxon>Bacteria</taxon>
        <taxon>Pseudomonadati</taxon>
        <taxon>Pseudomonadota</taxon>
        <taxon>Gammaproteobacteria</taxon>
        <taxon>Nevskiales</taxon>
        <taxon>Nevskiaceae</taxon>
        <taxon>Stagnimonas</taxon>
    </lineage>
</organism>
<gene>
    <name evidence="1" type="ORF">ED208_15330</name>
</gene>
<dbReference type="GO" id="GO:0003676">
    <property type="term" value="F:nucleic acid binding"/>
    <property type="evidence" value="ECO:0007669"/>
    <property type="project" value="InterPro"/>
</dbReference>
<dbReference type="InParanoid" id="A0A3N0V0T9"/>
<dbReference type="EMBL" id="RJVO01000009">
    <property type="protein sequence ID" value="ROH86409.1"/>
    <property type="molecule type" value="Genomic_DNA"/>
</dbReference>
<protein>
    <submittedName>
        <fullName evidence="1">Uncharacterized protein</fullName>
    </submittedName>
</protein>
<proteinExistence type="predicted"/>
<dbReference type="AlphaFoldDB" id="A0A3N0V0T9"/>
<reference evidence="1 2" key="1">
    <citation type="submission" date="2018-10" db="EMBL/GenBank/DDBJ databases">
        <authorList>
            <person name="Chen W.-M."/>
        </authorList>
    </citation>
    <scope>NUCLEOTIDE SEQUENCE [LARGE SCALE GENOMIC DNA]</scope>
    <source>
        <strain evidence="1 2">THS-13</strain>
    </source>
</reference>
<dbReference type="Proteomes" id="UP000282106">
    <property type="component" value="Unassembled WGS sequence"/>
</dbReference>
<dbReference type="Gene3D" id="3.30.420.10">
    <property type="entry name" value="Ribonuclease H-like superfamily/Ribonuclease H"/>
    <property type="match status" value="1"/>
</dbReference>
<comment type="caution">
    <text evidence="1">The sequence shown here is derived from an EMBL/GenBank/DDBJ whole genome shotgun (WGS) entry which is preliminary data.</text>
</comment>
<keyword evidence="2" id="KW-1185">Reference proteome</keyword>
<evidence type="ECO:0000313" key="1">
    <source>
        <dbReference type="EMBL" id="ROH86409.1"/>
    </source>
</evidence>